<dbReference type="SMART" id="SM00850">
    <property type="entry name" value="LytTR"/>
    <property type="match status" value="1"/>
</dbReference>
<dbReference type="SUPFAM" id="SSF52172">
    <property type="entry name" value="CheY-like"/>
    <property type="match status" value="1"/>
</dbReference>
<dbReference type="Gene3D" id="2.40.50.1020">
    <property type="entry name" value="LytTr DNA-binding domain"/>
    <property type="match status" value="1"/>
</dbReference>
<dbReference type="AlphaFoldDB" id="A0A0B2K010"/>
<feature type="modified residue" description="4-aspartylphosphate" evidence="1">
    <location>
        <position position="61"/>
    </location>
</feature>
<keyword evidence="4" id="KW-1185">Reference proteome</keyword>
<evidence type="ECO:0000259" key="2">
    <source>
        <dbReference type="PROSITE" id="PS50110"/>
    </source>
</evidence>
<feature type="domain" description="Response regulatory" evidence="2">
    <location>
        <begin position="2"/>
        <end position="124"/>
    </location>
</feature>
<dbReference type="RefSeq" id="WP_039207835.1">
    <property type="nucleotide sequence ID" value="NZ_JSCE01000126.1"/>
</dbReference>
<dbReference type="PANTHER" id="PTHR37299:SF1">
    <property type="entry name" value="STAGE 0 SPORULATION PROTEIN A HOMOLOG"/>
    <property type="match status" value="1"/>
</dbReference>
<proteinExistence type="predicted"/>
<organism evidence="3 4">
    <name type="scientific">Anaerovibrio lipolyticus</name>
    <dbReference type="NCBI Taxonomy" id="82374"/>
    <lineage>
        <taxon>Bacteria</taxon>
        <taxon>Bacillati</taxon>
        <taxon>Bacillota</taxon>
        <taxon>Negativicutes</taxon>
        <taxon>Selenomonadales</taxon>
        <taxon>Selenomonadaceae</taxon>
        <taxon>Anaerovibrio</taxon>
    </lineage>
</organism>
<keyword evidence="1" id="KW-0597">Phosphoprotein</keyword>
<accession>A0A0B2K010</accession>
<dbReference type="InterPro" id="IPR001789">
    <property type="entry name" value="Sig_transdc_resp-reg_receiver"/>
</dbReference>
<dbReference type="Pfam" id="PF04397">
    <property type="entry name" value="LytTR"/>
    <property type="match status" value="1"/>
</dbReference>
<dbReference type="SMART" id="SM00448">
    <property type="entry name" value="REC"/>
    <property type="match status" value="1"/>
</dbReference>
<dbReference type="InterPro" id="IPR007492">
    <property type="entry name" value="LytTR_DNA-bd_dom"/>
</dbReference>
<gene>
    <name evidence="3" type="ORF">NZ47_06280</name>
</gene>
<reference evidence="3 4" key="1">
    <citation type="journal article" date="2013" name="PLoS ONE">
        <title>Identification and characterization of three novel lipases belonging to families II and V from Anaerovibrio lipolyticus 5ST.</title>
        <authorList>
            <person name="Prive F."/>
            <person name="Kaderbhai N.N."/>
            <person name="Girdwood S."/>
            <person name="Worgan H.J."/>
            <person name="Pinloche E."/>
            <person name="Scollan N.D."/>
            <person name="Huws S.A."/>
            <person name="Newbold C.J."/>
        </authorList>
    </citation>
    <scope>NUCLEOTIDE SEQUENCE [LARGE SCALE GENOMIC DNA]</scope>
    <source>
        <strain evidence="3 4">5S</strain>
    </source>
</reference>
<name>A0A0B2K010_9FIRM</name>
<dbReference type="GO" id="GO:0003677">
    <property type="term" value="F:DNA binding"/>
    <property type="evidence" value="ECO:0007669"/>
    <property type="project" value="InterPro"/>
</dbReference>
<dbReference type="Proteomes" id="UP000030993">
    <property type="component" value="Unassembled WGS sequence"/>
</dbReference>
<dbReference type="STRING" id="82374.NZ47_06280"/>
<dbReference type="InterPro" id="IPR046947">
    <property type="entry name" value="LytR-like"/>
</dbReference>
<dbReference type="Gene3D" id="3.40.50.2300">
    <property type="match status" value="1"/>
</dbReference>
<dbReference type="Pfam" id="PF00072">
    <property type="entry name" value="Response_reg"/>
    <property type="match status" value="1"/>
</dbReference>
<dbReference type="InterPro" id="IPR011006">
    <property type="entry name" value="CheY-like_superfamily"/>
</dbReference>
<evidence type="ECO:0000256" key="1">
    <source>
        <dbReference type="PROSITE-ProRule" id="PRU00169"/>
    </source>
</evidence>
<dbReference type="PROSITE" id="PS50110">
    <property type="entry name" value="RESPONSE_REGULATORY"/>
    <property type="match status" value="1"/>
</dbReference>
<dbReference type="GO" id="GO:0000156">
    <property type="term" value="F:phosphorelay response regulator activity"/>
    <property type="evidence" value="ECO:0007669"/>
    <property type="project" value="InterPro"/>
</dbReference>
<comment type="caution">
    <text evidence="3">The sequence shown here is derived from an EMBL/GenBank/DDBJ whole genome shotgun (WGS) entry which is preliminary data.</text>
</comment>
<sequence>MRIAIADDLETDLHVAASKVRQYIETSYPEVMKNLELDTFHCAEELLENFAPGKYDLLILDIFMTDMTGMEAAEAIRLQNENVPIVFLTTSQDFLLEGYRVFAAGYLLKPLSEHLDEFSHTMDHIMPALVESDRCLFATVNGEKVEIPLKNIVYVDINDKHKLTVHLSDAVCETTMSYSQCQELLMEQKNFLECHHRIIINMDYIKRMDADEFIMKDGSRIPISHRRKKEAKIIYMRYLVHR</sequence>
<dbReference type="PANTHER" id="PTHR37299">
    <property type="entry name" value="TRANSCRIPTIONAL REGULATOR-RELATED"/>
    <property type="match status" value="1"/>
</dbReference>
<evidence type="ECO:0000313" key="4">
    <source>
        <dbReference type="Proteomes" id="UP000030993"/>
    </source>
</evidence>
<dbReference type="EMBL" id="JSCE01000126">
    <property type="protein sequence ID" value="KHM52181.1"/>
    <property type="molecule type" value="Genomic_DNA"/>
</dbReference>
<dbReference type="CDD" id="cd00156">
    <property type="entry name" value="REC"/>
    <property type="match status" value="1"/>
</dbReference>
<protein>
    <recommendedName>
        <fullName evidence="2">Response regulatory domain-containing protein</fullName>
    </recommendedName>
</protein>
<evidence type="ECO:0000313" key="3">
    <source>
        <dbReference type="EMBL" id="KHM52181.1"/>
    </source>
</evidence>